<gene>
    <name evidence="1" type="ORF">GCM10009838_11710</name>
</gene>
<comment type="caution">
    <text evidence="1">The sequence shown here is derived from an EMBL/GenBank/DDBJ whole genome shotgun (WGS) entry which is preliminary data.</text>
</comment>
<dbReference type="Proteomes" id="UP001499854">
    <property type="component" value="Unassembled WGS sequence"/>
</dbReference>
<name>A0ABN2QS71_9ACTN</name>
<dbReference type="EMBL" id="BAAAQM010000004">
    <property type="protein sequence ID" value="GAA1957372.1"/>
    <property type="molecule type" value="Genomic_DNA"/>
</dbReference>
<reference evidence="1 2" key="1">
    <citation type="journal article" date="2019" name="Int. J. Syst. Evol. Microbiol.">
        <title>The Global Catalogue of Microorganisms (GCM) 10K type strain sequencing project: providing services to taxonomists for standard genome sequencing and annotation.</title>
        <authorList>
            <consortium name="The Broad Institute Genomics Platform"/>
            <consortium name="The Broad Institute Genome Sequencing Center for Infectious Disease"/>
            <person name="Wu L."/>
            <person name="Ma J."/>
        </authorList>
    </citation>
    <scope>NUCLEOTIDE SEQUENCE [LARGE SCALE GENOMIC DNA]</scope>
    <source>
        <strain evidence="1 2">JCM 16013</strain>
    </source>
</reference>
<accession>A0ABN2QS71</accession>
<organism evidence="1 2">
    <name type="scientific">Catenulispora subtropica</name>
    <dbReference type="NCBI Taxonomy" id="450798"/>
    <lineage>
        <taxon>Bacteria</taxon>
        <taxon>Bacillati</taxon>
        <taxon>Actinomycetota</taxon>
        <taxon>Actinomycetes</taxon>
        <taxon>Catenulisporales</taxon>
        <taxon>Catenulisporaceae</taxon>
        <taxon>Catenulispora</taxon>
    </lineage>
</organism>
<evidence type="ECO:0000313" key="1">
    <source>
        <dbReference type="EMBL" id="GAA1957372.1"/>
    </source>
</evidence>
<sequence>MHQEDQRPFALLDQVDPAGGRGDQAVGGVQGRCGLCHRFLRGVVGPVRARAPVADPPPDSQDAIMKDWSAGREFRCRFGKFQGLELAGPARSSAPRLSGGGGSQFGQFVVCDVG</sequence>
<proteinExistence type="predicted"/>
<evidence type="ECO:0000313" key="2">
    <source>
        <dbReference type="Proteomes" id="UP001499854"/>
    </source>
</evidence>
<protein>
    <submittedName>
        <fullName evidence="1">Uncharacterized protein</fullName>
    </submittedName>
</protein>
<keyword evidence="2" id="KW-1185">Reference proteome</keyword>